<evidence type="ECO:0000256" key="10">
    <source>
        <dbReference type="NCBIfam" id="TIGR00767"/>
    </source>
</evidence>
<evidence type="ECO:0000256" key="3">
    <source>
        <dbReference type="ARBA" id="ARBA00022801"/>
    </source>
</evidence>
<feature type="binding site" evidence="9">
    <location>
        <begin position="181"/>
        <end position="186"/>
    </location>
    <ligand>
        <name>ATP</name>
        <dbReference type="ChEBI" id="CHEBI:30616"/>
    </ligand>
</feature>
<evidence type="ECO:0000313" key="14">
    <source>
        <dbReference type="Proteomes" id="UP000001225"/>
    </source>
</evidence>
<dbReference type="InterPro" id="IPR041703">
    <property type="entry name" value="Rho_factor_ATP-bd"/>
</dbReference>
<dbReference type="InterPro" id="IPR011113">
    <property type="entry name" value="Rho_RNA-bd"/>
</dbReference>
<proteinExistence type="inferred from homology"/>
<evidence type="ECO:0000256" key="11">
    <source>
        <dbReference type="PROSITE-ProRule" id="PRU01203"/>
    </source>
</evidence>
<comment type="similarity">
    <text evidence="9 11">Belongs to the Rho family.</text>
</comment>
<keyword evidence="8 9" id="KW-0804">Transcription</keyword>
<evidence type="ECO:0000256" key="7">
    <source>
        <dbReference type="ARBA" id="ARBA00023015"/>
    </source>
</evidence>
<gene>
    <name evidence="9 13" type="primary">rho</name>
    <name evidence="13" type="ordered locus">Bpet1970</name>
</gene>
<dbReference type="EMBL" id="AM902716">
    <property type="protein sequence ID" value="CAP42310.1"/>
    <property type="molecule type" value="Genomic_DNA"/>
</dbReference>
<dbReference type="GO" id="GO:0016787">
    <property type="term" value="F:hydrolase activity"/>
    <property type="evidence" value="ECO:0007669"/>
    <property type="project" value="UniProtKB-KW"/>
</dbReference>
<evidence type="ECO:0000256" key="5">
    <source>
        <dbReference type="ARBA" id="ARBA00022840"/>
    </source>
</evidence>
<evidence type="ECO:0000256" key="8">
    <source>
        <dbReference type="ARBA" id="ARBA00023163"/>
    </source>
</evidence>
<evidence type="ECO:0000313" key="13">
    <source>
        <dbReference type="EMBL" id="CAP42310.1"/>
    </source>
</evidence>
<keyword evidence="1 9" id="KW-0806">Transcription termination</keyword>
<dbReference type="SMART" id="SM00357">
    <property type="entry name" value="CSP"/>
    <property type="match status" value="1"/>
</dbReference>
<dbReference type="HAMAP" id="MF_01884">
    <property type="entry name" value="Rho"/>
    <property type="match status" value="1"/>
</dbReference>
<dbReference type="InterPro" id="IPR003593">
    <property type="entry name" value="AAA+_ATPase"/>
</dbReference>
<dbReference type="NCBIfam" id="TIGR00767">
    <property type="entry name" value="rho"/>
    <property type="match status" value="1"/>
</dbReference>
<sequence>MHLNELKALHVSQLLEMAAGLEIENANRLRKQELMFAIMKRRAKQGEQIFGDGVLEVLPDGFGFLRSPETSYLASTDDIYISPSQIRRFNLHTGDSIEGEVRTPKDGERYFALVKVDKVNGVAPEAIKHRIMFENLTPLHPNQPLRLERDIKSEENLTGRIMDIFAPIGKGQRGLIVASPKSGKTVMMQHIAHAITTNYPDAVMIVLLVDERPEEVTEMQRTVRGEVVASTFDEPATRHVQVAEMVIEKAKRLVEMKKDVVILLDSITRLARAYNTVVPASGKVLTGGVDANALQRPKRFFGAARNLEEGGSLTILGTALIETGSRMDEVIYEEFKGTGNSEVHLERRLAEKRVYPAINLNKSGTRREELLIKPELLQKVWVLRKFIHDMDEVQSMEFILDKMRATKTNAEFFDMMKK</sequence>
<keyword evidence="5 9" id="KW-0067">ATP-binding</keyword>
<keyword evidence="3 9" id="KW-0378">Hydrolase</keyword>
<dbReference type="AlphaFoldDB" id="A9IJX7"/>
<feature type="binding site" evidence="9">
    <location>
        <begin position="169"/>
        <end position="174"/>
    </location>
    <ligand>
        <name>ATP</name>
        <dbReference type="ChEBI" id="CHEBI:30616"/>
    </ligand>
</feature>
<evidence type="ECO:0000256" key="6">
    <source>
        <dbReference type="ARBA" id="ARBA00022884"/>
    </source>
</evidence>
<dbReference type="Gene3D" id="3.40.50.300">
    <property type="entry name" value="P-loop containing nucleotide triphosphate hydrolases"/>
    <property type="match status" value="1"/>
</dbReference>
<name>A9IJX7_BORPD</name>
<evidence type="ECO:0000256" key="4">
    <source>
        <dbReference type="ARBA" id="ARBA00022806"/>
    </source>
</evidence>
<evidence type="ECO:0000256" key="2">
    <source>
        <dbReference type="ARBA" id="ARBA00022741"/>
    </source>
</evidence>
<dbReference type="eggNOG" id="COG1158">
    <property type="taxonomic scope" value="Bacteria"/>
</dbReference>
<dbReference type="GO" id="GO:0005829">
    <property type="term" value="C:cytosol"/>
    <property type="evidence" value="ECO:0007669"/>
    <property type="project" value="UniProtKB-ARBA"/>
</dbReference>
<dbReference type="STRING" id="94624.Bpet1970"/>
<dbReference type="SUPFAM" id="SSF52540">
    <property type="entry name" value="P-loop containing nucleoside triphosphate hydrolases"/>
    <property type="match status" value="1"/>
</dbReference>
<dbReference type="InterPro" id="IPR012340">
    <property type="entry name" value="NA-bd_OB-fold"/>
</dbReference>
<organism evidence="13 14">
    <name type="scientific">Bordetella petrii (strain ATCC BAA-461 / DSM 12804 / CCUG 43448 / CIP 107267 / Se-1111R)</name>
    <dbReference type="NCBI Taxonomy" id="340100"/>
    <lineage>
        <taxon>Bacteria</taxon>
        <taxon>Pseudomonadati</taxon>
        <taxon>Pseudomonadota</taxon>
        <taxon>Betaproteobacteria</taxon>
        <taxon>Burkholderiales</taxon>
        <taxon>Alcaligenaceae</taxon>
        <taxon>Bordetella</taxon>
    </lineage>
</organism>
<dbReference type="SUPFAM" id="SSF50249">
    <property type="entry name" value="Nucleic acid-binding proteins"/>
    <property type="match status" value="1"/>
</dbReference>
<dbReference type="SMART" id="SM00382">
    <property type="entry name" value="AAA"/>
    <property type="match status" value="1"/>
</dbReference>
<dbReference type="InterPro" id="IPR011129">
    <property type="entry name" value="CSD"/>
</dbReference>
<dbReference type="PANTHER" id="PTHR46425:SF1">
    <property type="entry name" value="TRANSCRIPTION TERMINATION FACTOR RHO"/>
    <property type="match status" value="1"/>
</dbReference>
<evidence type="ECO:0000256" key="9">
    <source>
        <dbReference type="HAMAP-Rule" id="MF_01884"/>
    </source>
</evidence>
<dbReference type="KEGG" id="bpt:Bpet1970"/>
<evidence type="ECO:0000259" key="12">
    <source>
        <dbReference type="PROSITE" id="PS51856"/>
    </source>
</evidence>
<feature type="domain" description="Rho RNA-BD" evidence="12">
    <location>
        <begin position="48"/>
        <end position="123"/>
    </location>
</feature>
<dbReference type="CDD" id="cd04459">
    <property type="entry name" value="Rho_CSD"/>
    <property type="match status" value="1"/>
</dbReference>
<dbReference type="PROSITE" id="PS51856">
    <property type="entry name" value="RHO_RNA_BD"/>
    <property type="match status" value="1"/>
</dbReference>
<dbReference type="Proteomes" id="UP000001225">
    <property type="component" value="Chromosome"/>
</dbReference>
<evidence type="ECO:0000256" key="1">
    <source>
        <dbReference type="ARBA" id="ARBA00022472"/>
    </source>
</evidence>
<comment type="function">
    <text evidence="9">Facilitates transcription termination by a mechanism that involves Rho binding to the nascent RNA, activation of Rho's RNA-dependent ATPase activity, and release of the mRNA from the DNA template.</text>
</comment>
<dbReference type="SMART" id="SM00959">
    <property type="entry name" value="Rho_N"/>
    <property type="match status" value="1"/>
</dbReference>
<dbReference type="InterPro" id="IPR004665">
    <property type="entry name" value="Term_rho"/>
</dbReference>
<dbReference type="EC" id="3.6.4.-" evidence="9 10"/>
<keyword evidence="4 9" id="KW-0347">Helicase</keyword>
<dbReference type="Pfam" id="PF00006">
    <property type="entry name" value="ATP-synt_ab"/>
    <property type="match status" value="1"/>
</dbReference>
<dbReference type="PANTHER" id="PTHR46425">
    <property type="entry name" value="TRANSCRIPTION TERMINATION FACTOR RHO"/>
    <property type="match status" value="1"/>
</dbReference>
<dbReference type="Pfam" id="PF07497">
    <property type="entry name" value="Rho_RNA_bind"/>
    <property type="match status" value="1"/>
</dbReference>
<comment type="caution">
    <text evidence="9">Lacks conserved residue(s) required for the propagation of feature annotation.</text>
</comment>
<dbReference type="Pfam" id="PF07498">
    <property type="entry name" value="Rho_N"/>
    <property type="match status" value="1"/>
</dbReference>
<dbReference type="GO" id="GO:0003723">
    <property type="term" value="F:RNA binding"/>
    <property type="evidence" value="ECO:0007669"/>
    <property type="project" value="UniProtKB-UniRule"/>
</dbReference>
<dbReference type="CDD" id="cd01128">
    <property type="entry name" value="rho_factor_C"/>
    <property type="match status" value="1"/>
</dbReference>
<protein>
    <recommendedName>
        <fullName evidence="9 10">Transcription termination factor Rho</fullName>
        <ecNumber evidence="9 10">3.6.4.-</ecNumber>
    </recommendedName>
    <alternativeName>
        <fullName evidence="9">ATP-dependent helicase Rho</fullName>
    </alternativeName>
</protein>
<dbReference type="GO" id="GO:0006353">
    <property type="term" value="P:DNA-templated transcription termination"/>
    <property type="evidence" value="ECO:0007669"/>
    <property type="project" value="UniProtKB-UniRule"/>
</dbReference>
<dbReference type="NCBIfam" id="NF006886">
    <property type="entry name" value="PRK09376.1"/>
    <property type="match status" value="1"/>
</dbReference>
<dbReference type="InterPro" id="IPR011112">
    <property type="entry name" value="Rho-like_N"/>
</dbReference>
<dbReference type="InterPro" id="IPR036269">
    <property type="entry name" value="Rho_N_sf"/>
</dbReference>
<dbReference type="Gene3D" id="2.40.50.140">
    <property type="entry name" value="Nucleic acid-binding proteins"/>
    <property type="match status" value="1"/>
</dbReference>
<dbReference type="SUPFAM" id="SSF68912">
    <property type="entry name" value="Rho N-terminal domain-like"/>
    <property type="match status" value="1"/>
</dbReference>
<accession>A9IJX7</accession>
<dbReference type="Gene3D" id="1.10.720.10">
    <property type="match status" value="1"/>
</dbReference>
<reference evidence="13 14" key="1">
    <citation type="journal article" date="2008" name="BMC Genomics">
        <title>The missing link: Bordetella petrii is endowed with both the metabolic versatility of environmental bacteria and virulence traits of pathogenic Bordetellae.</title>
        <authorList>
            <person name="Gross R."/>
            <person name="Guzman C.A."/>
            <person name="Sebaihia M."/>
            <person name="Martins Dos Santos V.A."/>
            <person name="Pieper D.H."/>
            <person name="Koebnik R."/>
            <person name="Lechner M."/>
            <person name="Bartels D."/>
            <person name="Buhrmester J."/>
            <person name="Choudhuri J.V."/>
            <person name="Ebensen T."/>
            <person name="Gaigalat L."/>
            <person name="Herrmann S."/>
            <person name="Khachane A.N."/>
            <person name="Larisch C."/>
            <person name="Link S."/>
            <person name="Linke B."/>
            <person name="Meyer F."/>
            <person name="Mormann S."/>
            <person name="Nakunst D."/>
            <person name="Rueckert C."/>
            <person name="Schneiker-Bekel S."/>
            <person name="Schulze K."/>
            <person name="Vorhoelter F.J."/>
            <person name="Yevsa T."/>
            <person name="Engle J.T."/>
            <person name="Goldman W.E."/>
            <person name="Puehler A."/>
            <person name="Goebel U.B."/>
            <person name="Goesmann A."/>
            <person name="Bloecker H."/>
            <person name="Kaiser O."/>
            <person name="Martinez-Arias R."/>
        </authorList>
    </citation>
    <scope>NUCLEOTIDE SEQUENCE [LARGE SCALE GENOMIC DNA]</scope>
    <source>
        <strain evidence="14">ATCC BAA-461 / DSM 12804 / CCUG 43448 / CIP 107267 / Se-1111R</strain>
    </source>
</reference>
<feature type="binding site" evidence="9">
    <location>
        <position position="212"/>
    </location>
    <ligand>
        <name>ATP</name>
        <dbReference type="ChEBI" id="CHEBI:30616"/>
    </ligand>
</feature>
<dbReference type="GO" id="GO:0008186">
    <property type="term" value="F:ATP-dependent activity, acting on RNA"/>
    <property type="evidence" value="ECO:0007669"/>
    <property type="project" value="UniProtKB-UniRule"/>
</dbReference>
<keyword evidence="6 9" id="KW-0694">RNA-binding</keyword>
<dbReference type="InterPro" id="IPR027417">
    <property type="entry name" value="P-loop_NTPase"/>
</dbReference>
<dbReference type="InterPro" id="IPR000194">
    <property type="entry name" value="ATPase_F1/V1/A1_a/bsu_nucl-bd"/>
</dbReference>
<comment type="subunit">
    <text evidence="9">Homohexamer. The homohexamer assembles into an open ring structure.</text>
</comment>
<dbReference type="FunFam" id="3.40.50.300:FF:000072">
    <property type="entry name" value="Transcription termination factor Rho"/>
    <property type="match status" value="1"/>
</dbReference>
<keyword evidence="7 9" id="KW-0805">Transcription regulation</keyword>
<keyword evidence="2 9" id="KW-0547">Nucleotide-binding</keyword>
<dbReference type="GO" id="GO:0004386">
    <property type="term" value="F:helicase activity"/>
    <property type="evidence" value="ECO:0007669"/>
    <property type="project" value="UniProtKB-UniRule"/>
</dbReference>
<keyword evidence="14" id="KW-1185">Reference proteome</keyword>
<dbReference type="GO" id="GO:0005524">
    <property type="term" value="F:ATP binding"/>
    <property type="evidence" value="ECO:0007669"/>
    <property type="project" value="UniProtKB-UniRule"/>
</dbReference>